<keyword evidence="1" id="KW-0889">Transcription antitermination</keyword>
<dbReference type="InterPro" id="IPR006645">
    <property type="entry name" value="NGN-like_dom"/>
</dbReference>
<evidence type="ECO:0000313" key="5">
    <source>
        <dbReference type="EMBL" id="SKA69424.1"/>
    </source>
</evidence>
<dbReference type="InterPro" id="IPR036735">
    <property type="entry name" value="NGN_dom_sf"/>
</dbReference>
<evidence type="ECO:0000256" key="2">
    <source>
        <dbReference type="ARBA" id="ARBA00023015"/>
    </source>
</evidence>
<dbReference type="AlphaFoldDB" id="A0A1T4VWR5"/>
<evidence type="ECO:0000256" key="1">
    <source>
        <dbReference type="ARBA" id="ARBA00022814"/>
    </source>
</evidence>
<keyword evidence="3" id="KW-0804">Transcription</keyword>
<keyword evidence="6" id="KW-1185">Reference proteome</keyword>
<dbReference type="EMBL" id="FUXU01000116">
    <property type="protein sequence ID" value="SKA69424.1"/>
    <property type="molecule type" value="Genomic_DNA"/>
</dbReference>
<protein>
    <submittedName>
        <fullName evidence="5">Transcription antitermination factor NusG</fullName>
    </submittedName>
</protein>
<organism evidence="5 6">
    <name type="scientific">Enterovibrio nigricans DSM 22720</name>
    <dbReference type="NCBI Taxonomy" id="1121868"/>
    <lineage>
        <taxon>Bacteria</taxon>
        <taxon>Pseudomonadati</taxon>
        <taxon>Pseudomonadota</taxon>
        <taxon>Gammaproteobacteria</taxon>
        <taxon>Vibrionales</taxon>
        <taxon>Vibrionaceae</taxon>
        <taxon>Enterovibrio</taxon>
    </lineage>
</organism>
<dbReference type="PANTHER" id="PTHR30265:SF4">
    <property type="entry name" value="KOW MOTIF FAMILY PROTEIN, EXPRESSED"/>
    <property type="match status" value="1"/>
</dbReference>
<dbReference type="Proteomes" id="UP000190162">
    <property type="component" value="Unassembled WGS sequence"/>
</dbReference>
<dbReference type="Gene3D" id="3.30.70.940">
    <property type="entry name" value="NusG, N-terminal domain"/>
    <property type="match status" value="1"/>
</dbReference>
<dbReference type="NCBIfam" id="NF033644">
    <property type="entry name" value="antiterm_UpxY"/>
    <property type="match status" value="1"/>
</dbReference>
<gene>
    <name evidence="5" type="ORF">SAMN02745132_04453</name>
</gene>
<dbReference type="CDD" id="cd09895">
    <property type="entry name" value="NGN_SP_UpxY"/>
    <property type="match status" value="1"/>
</dbReference>
<sequence length="184" mass="20726">MAVFFVRDLGEIALHYYRWYAVFTHANAEIDVCEQLLDMGYEAYLPLRTERKTVDGKKKVSTEPLFKSHVFVRTKPAGLEAIKALPDFSHFVRFNQYLAAIPETHIVKIKTILYYYEESTSIANSLANGVTVAIVNGSLKGMTGILLDDENNRKIAMEIGQLGRCVLVDAPKSSVFRTELATFV</sequence>
<dbReference type="Pfam" id="PF02357">
    <property type="entry name" value="NusG"/>
    <property type="match status" value="1"/>
</dbReference>
<feature type="domain" description="NusG-like N-terminal" evidence="4">
    <location>
        <begin position="18"/>
        <end position="109"/>
    </location>
</feature>
<reference evidence="6" key="1">
    <citation type="submission" date="2017-02" db="EMBL/GenBank/DDBJ databases">
        <authorList>
            <person name="Varghese N."/>
            <person name="Submissions S."/>
        </authorList>
    </citation>
    <scope>NUCLEOTIDE SEQUENCE [LARGE SCALE GENOMIC DNA]</scope>
    <source>
        <strain evidence="6">DSM 22720</strain>
    </source>
</reference>
<dbReference type="InterPro" id="IPR043425">
    <property type="entry name" value="NusG-like"/>
</dbReference>
<evidence type="ECO:0000313" key="6">
    <source>
        <dbReference type="Proteomes" id="UP000190162"/>
    </source>
</evidence>
<keyword evidence="2" id="KW-0805">Transcription regulation</keyword>
<dbReference type="SUPFAM" id="SSF82679">
    <property type="entry name" value="N-utilization substance G protein NusG, N-terminal domain"/>
    <property type="match status" value="1"/>
</dbReference>
<dbReference type="PANTHER" id="PTHR30265">
    <property type="entry name" value="RHO-INTERACTING TRANSCRIPTION TERMINATION FACTOR NUSG"/>
    <property type="match status" value="1"/>
</dbReference>
<evidence type="ECO:0000256" key="3">
    <source>
        <dbReference type="ARBA" id="ARBA00023163"/>
    </source>
</evidence>
<accession>A0A1T4VWR5</accession>
<name>A0A1T4VWR5_9GAMM</name>
<dbReference type="GO" id="GO:0006354">
    <property type="term" value="P:DNA-templated transcription elongation"/>
    <property type="evidence" value="ECO:0007669"/>
    <property type="project" value="InterPro"/>
</dbReference>
<dbReference type="GO" id="GO:0031564">
    <property type="term" value="P:transcription antitermination"/>
    <property type="evidence" value="ECO:0007669"/>
    <property type="project" value="UniProtKB-KW"/>
</dbReference>
<dbReference type="OrthoDB" id="9790639at2"/>
<proteinExistence type="predicted"/>
<evidence type="ECO:0000259" key="4">
    <source>
        <dbReference type="Pfam" id="PF02357"/>
    </source>
</evidence>